<dbReference type="RefSeq" id="WP_008240694.1">
    <property type="nucleotide sequence ID" value="NZ_AJJU01000034.1"/>
</dbReference>
<dbReference type="PATRIC" id="fig|946077.3.peg.2273"/>
<accession>I0W8J1</accession>
<evidence type="ECO:0000313" key="1">
    <source>
        <dbReference type="EMBL" id="EID72707.1"/>
    </source>
</evidence>
<evidence type="ECO:0008006" key="3">
    <source>
        <dbReference type="Google" id="ProtNLM"/>
    </source>
</evidence>
<proteinExistence type="predicted"/>
<sequence length="254" mass="28296">MKNFVKALFILFLTFGHMSCSKNDDEPKKETLQPAKAIMMTFYEPDGSISITSEINITYQNEKISKMTFDNNGEIETRIFNYDPNGKINKVSRTSDGVENSLDIVYNGNNFTITYTDTNGSKVSDFIFNSTTNTYTIHTEGSPLKPTIEFDDLGNITKVDDTSFLVITKSINSELPSIYRAQDKLFPVFNLFGSGEFFSGIIFGNHSIDKVTFTTGTSTLNLIATNVKSDIGISKLSLTNEADGKLYLEALISY</sequence>
<dbReference type="STRING" id="946077.W5A_11279"/>
<comment type="caution">
    <text evidence="1">The sequence shown here is derived from an EMBL/GenBank/DDBJ whole genome shotgun (WGS) entry which is preliminary data.</text>
</comment>
<dbReference type="AlphaFoldDB" id="I0W8J1"/>
<protein>
    <recommendedName>
        <fullName evidence="3">DUF4595 domain-containing protein</fullName>
    </recommendedName>
</protein>
<evidence type="ECO:0000313" key="2">
    <source>
        <dbReference type="Proteomes" id="UP000005938"/>
    </source>
</evidence>
<organism evidence="1 2">
    <name type="scientific">Imtechella halotolerans K1</name>
    <dbReference type="NCBI Taxonomy" id="946077"/>
    <lineage>
        <taxon>Bacteria</taxon>
        <taxon>Pseudomonadati</taxon>
        <taxon>Bacteroidota</taxon>
        <taxon>Flavobacteriia</taxon>
        <taxon>Flavobacteriales</taxon>
        <taxon>Flavobacteriaceae</taxon>
        <taxon>Imtechella</taxon>
    </lineage>
</organism>
<gene>
    <name evidence="1" type="ORF">W5A_11279</name>
</gene>
<keyword evidence="2" id="KW-1185">Reference proteome</keyword>
<dbReference type="OrthoDB" id="703951at2"/>
<dbReference type="EMBL" id="AJJU01000034">
    <property type="protein sequence ID" value="EID72707.1"/>
    <property type="molecule type" value="Genomic_DNA"/>
</dbReference>
<name>I0W8J1_9FLAO</name>
<dbReference type="Proteomes" id="UP000005938">
    <property type="component" value="Unassembled WGS sequence"/>
</dbReference>
<reference evidence="1 2" key="1">
    <citation type="journal article" date="2012" name="J. Bacteriol.">
        <title>Genome Sequence of the Halotolerant Bacterium Imtechella halotolerans K1T.</title>
        <authorList>
            <person name="Kumar S."/>
            <person name="Vikram S."/>
            <person name="Subramanian S."/>
            <person name="Raghava G.P."/>
            <person name="Pinnaka A.K."/>
        </authorList>
    </citation>
    <scope>NUCLEOTIDE SEQUENCE [LARGE SCALE GENOMIC DNA]</scope>
    <source>
        <strain evidence="1 2">K1</strain>
    </source>
</reference>